<evidence type="ECO:0000313" key="1">
    <source>
        <dbReference type="EMBL" id="KZT51461.1"/>
    </source>
</evidence>
<sequence>MEEEFRLRAEAAASALRQFFPREVADPIVQVGVWPHTAVADAVWLAAHRGSRHEKNWYSIIDEILRALFPSSLGFTITPQSPPEILSRKSIDFMAFHIVWSNGAWDRLPVLIWEAKPAGATGYDRQEADRQMRDRYLGYQEGYALPVLYGISSIGPWLQAYIVFDSDKTIWPRRPADADGEHVTQWPTEWHRHNLFRESGARLLHQIAEQIQEMVQHVRGTENLTPSPEQKQVAIDSLEEALNSGEWD</sequence>
<dbReference type="InParanoid" id="A0A165CVC8"/>
<dbReference type="OrthoDB" id="3254408at2759"/>
<organism evidence="1 2">
    <name type="scientific">Calocera cornea HHB12733</name>
    <dbReference type="NCBI Taxonomy" id="1353952"/>
    <lineage>
        <taxon>Eukaryota</taxon>
        <taxon>Fungi</taxon>
        <taxon>Dikarya</taxon>
        <taxon>Basidiomycota</taxon>
        <taxon>Agaricomycotina</taxon>
        <taxon>Dacrymycetes</taxon>
        <taxon>Dacrymycetales</taxon>
        <taxon>Dacrymycetaceae</taxon>
        <taxon>Calocera</taxon>
    </lineage>
</organism>
<protein>
    <submittedName>
        <fullName evidence="1">Uncharacterized protein</fullName>
    </submittedName>
</protein>
<gene>
    <name evidence="1" type="ORF">CALCODRAFT_512670</name>
</gene>
<keyword evidence="2" id="KW-1185">Reference proteome</keyword>
<proteinExistence type="predicted"/>
<evidence type="ECO:0000313" key="2">
    <source>
        <dbReference type="Proteomes" id="UP000076842"/>
    </source>
</evidence>
<dbReference type="Proteomes" id="UP000076842">
    <property type="component" value="Unassembled WGS sequence"/>
</dbReference>
<dbReference type="EMBL" id="KV424106">
    <property type="protein sequence ID" value="KZT51461.1"/>
    <property type="molecule type" value="Genomic_DNA"/>
</dbReference>
<name>A0A165CVC8_9BASI</name>
<reference evidence="1 2" key="1">
    <citation type="journal article" date="2016" name="Mol. Biol. Evol.">
        <title>Comparative Genomics of Early-Diverging Mushroom-Forming Fungi Provides Insights into the Origins of Lignocellulose Decay Capabilities.</title>
        <authorList>
            <person name="Nagy L.G."/>
            <person name="Riley R."/>
            <person name="Tritt A."/>
            <person name="Adam C."/>
            <person name="Daum C."/>
            <person name="Floudas D."/>
            <person name="Sun H."/>
            <person name="Yadav J.S."/>
            <person name="Pangilinan J."/>
            <person name="Larsson K.H."/>
            <person name="Matsuura K."/>
            <person name="Barry K."/>
            <person name="Labutti K."/>
            <person name="Kuo R."/>
            <person name="Ohm R.A."/>
            <person name="Bhattacharya S.S."/>
            <person name="Shirouzu T."/>
            <person name="Yoshinaga Y."/>
            <person name="Martin F.M."/>
            <person name="Grigoriev I.V."/>
            <person name="Hibbett D.S."/>
        </authorList>
    </citation>
    <scope>NUCLEOTIDE SEQUENCE [LARGE SCALE GENOMIC DNA]</scope>
    <source>
        <strain evidence="1 2">HHB12733</strain>
    </source>
</reference>
<dbReference type="AlphaFoldDB" id="A0A165CVC8"/>
<dbReference type="STRING" id="1353952.A0A165CVC8"/>
<accession>A0A165CVC8</accession>